<proteinExistence type="inferred from homology"/>
<evidence type="ECO:0000256" key="2">
    <source>
        <dbReference type="ARBA" id="ARBA00009558"/>
    </source>
</evidence>
<comment type="catalytic activity">
    <reaction evidence="10 11">
        <text>L-arginyl-[protein] + NAD(+) = N(omega)-(ADP-D-ribosyl)-L-arginyl-[protein] + nicotinamide + H(+)</text>
        <dbReference type="Rhea" id="RHEA:19149"/>
        <dbReference type="Rhea" id="RHEA-COMP:10532"/>
        <dbReference type="Rhea" id="RHEA-COMP:15087"/>
        <dbReference type="ChEBI" id="CHEBI:15378"/>
        <dbReference type="ChEBI" id="CHEBI:17154"/>
        <dbReference type="ChEBI" id="CHEBI:29965"/>
        <dbReference type="ChEBI" id="CHEBI:57540"/>
        <dbReference type="ChEBI" id="CHEBI:142554"/>
        <dbReference type="EC" id="2.4.2.31"/>
    </reaction>
</comment>
<keyword evidence="6 11" id="KW-0808">Transferase</keyword>
<comment type="subcellular location">
    <subcellularLocation>
        <location evidence="1">Secreted</location>
    </subcellularLocation>
</comment>
<evidence type="ECO:0000256" key="4">
    <source>
        <dbReference type="ARBA" id="ARBA00022656"/>
    </source>
</evidence>
<dbReference type="Proteomes" id="UP000886611">
    <property type="component" value="Unassembled WGS sequence"/>
</dbReference>
<dbReference type="Pfam" id="PF01129">
    <property type="entry name" value="ART"/>
    <property type="match status" value="1"/>
</dbReference>
<dbReference type="GO" id="GO:0005576">
    <property type="term" value="C:extracellular region"/>
    <property type="evidence" value="ECO:0007669"/>
    <property type="project" value="UniProtKB-SubCell"/>
</dbReference>
<comment type="similarity">
    <text evidence="2 11">Belongs to the Arg-specific ADP-ribosyltransferase family.</text>
</comment>
<dbReference type="PANTHER" id="PTHR10339:SF25">
    <property type="entry name" value="SECRETED EXOENZYME S"/>
    <property type="match status" value="1"/>
</dbReference>
<dbReference type="InterPro" id="IPR000768">
    <property type="entry name" value="ART"/>
</dbReference>
<dbReference type="SUPFAM" id="SSF56399">
    <property type="entry name" value="ADP-ribosylation"/>
    <property type="match status" value="1"/>
</dbReference>
<dbReference type="GO" id="GO:0016779">
    <property type="term" value="F:nucleotidyltransferase activity"/>
    <property type="evidence" value="ECO:0007669"/>
    <property type="project" value="UniProtKB-KW"/>
</dbReference>
<dbReference type="EC" id="2.4.2.31" evidence="11"/>
<evidence type="ECO:0000313" key="13">
    <source>
        <dbReference type="Proteomes" id="UP000886611"/>
    </source>
</evidence>
<evidence type="ECO:0000256" key="9">
    <source>
        <dbReference type="ARBA" id="ARBA00023026"/>
    </source>
</evidence>
<keyword evidence="4" id="KW-0800">Toxin</keyword>
<evidence type="ECO:0000256" key="11">
    <source>
        <dbReference type="RuleBase" id="RU361228"/>
    </source>
</evidence>
<gene>
    <name evidence="12" type="primary">Art5_2</name>
    <name evidence="12" type="ORF">GTO96_0017121</name>
</gene>
<evidence type="ECO:0000256" key="5">
    <source>
        <dbReference type="ARBA" id="ARBA00022676"/>
    </source>
</evidence>
<dbReference type="InterPro" id="IPR050999">
    <property type="entry name" value="ADP-ribosyltransferase_ARG"/>
</dbReference>
<keyword evidence="3" id="KW-0964">Secreted</keyword>
<keyword evidence="13" id="KW-1185">Reference proteome</keyword>
<dbReference type="GO" id="GO:0090729">
    <property type="term" value="F:toxin activity"/>
    <property type="evidence" value="ECO:0007669"/>
    <property type="project" value="UniProtKB-KW"/>
</dbReference>
<protein>
    <recommendedName>
        <fullName evidence="11">NAD(P)(+)--arginine ADP-ribosyltransferase</fullName>
        <ecNumber evidence="11">2.4.2.31</ecNumber>
    </recommendedName>
    <alternativeName>
        <fullName evidence="11">Mono(ADP-ribosyl)transferase</fullName>
    </alternativeName>
</protein>
<evidence type="ECO:0000256" key="1">
    <source>
        <dbReference type="ARBA" id="ARBA00004613"/>
    </source>
</evidence>
<keyword evidence="11" id="KW-0520">NAD</keyword>
<evidence type="ECO:0000256" key="10">
    <source>
        <dbReference type="ARBA" id="ARBA00047597"/>
    </source>
</evidence>
<organism evidence="12 13">
    <name type="scientific">Polypterus senegalus</name>
    <name type="common">Senegal bichir</name>
    <dbReference type="NCBI Taxonomy" id="55291"/>
    <lineage>
        <taxon>Eukaryota</taxon>
        <taxon>Metazoa</taxon>
        <taxon>Chordata</taxon>
        <taxon>Craniata</taxon>
        <taxon>Vertebrata</taxon>
        <taxon>Euteleostomi</taxon>
        <taxon>Actinopterygii</taxon>
        <taxon>Polypteriformes</taxon>
        <taxon>Polypteridae</taxon>
        <taxon>Polypterus</taxon>
    </lineage>
</organism>
<evidence type="ECO:0000256" key="8">
    <source>
        <dbReference type="ARBA" id="ARBA00022857"/>
    </source>
</evidence>
<dbReference type="EMBL" id="JAATIS010001721">
    <property type="protein sequence ID" value="KAG2465451.1"/>
    <property type="molecule type" value="Genomic_DNA"/>
</dbReference>
<dbReference type="PRINTS" id="PR00970">
    <property type="entry name" value="RIBTRNSFRASE"/>
</dbReference>
<name>A0A8X8BT61_POLSE</name>
<evidence type="ECO:0000313" key="12">
    <source>
        <dbReference type="EMBL" id="KAG2465451.1"/>
    </source>
</evidence>
<keyword evidence="7" id="KW-0548">Nucleotidyltransferase</keyword>
<dbReference type="PANTHER" id="PTHR10339">
    <property type="entry name" value="ADP-RIBOSYLTRANSFERASE"/>
    <property type="match status" value="1"/>
</dbReference>
<accession>A0A8X8BT61</accession>
<dbReference type="Gene3D" id="3.90.176.10">
    <property type="entry name" value="Toxin ADP-ribosyltransferase, Chain A, domain 1"/>
    <property type="match status" value="1"/>
</dbReference>
<evidence type="ECO:0000256" key="7">
    <source>
        <dbReference type="ARBA" id="ARBA00022695"/>
    </source>
</evidence>
<feature type="non-terminal residue" evidence="12">
    <location>
        <position position="196"/>
    </location>
</feature>
<dbReference type="PROSITE" id="PS51996">
    <property type="entry name" value="TR_MART"/>
    <property type="match status" value="1"/>
</dbReference>
<feature type="non-terminal residue" evidence="12">
    <location>
        <position position="1"/>
    </location>
</feature>
<dbReference type="GO" id="GO:0106274">
    <property type="term" value="F:NAD+-protein-arginine ADP-ribosyltransferase activity"/>
    <property type="evidence" value="ECO:0007669"/>
    <property type="project" value="UniProtKB-EC"/>
</dbReference>
<evidence type="ECO:0000256" key="3">
    <source>
        <dbReference type="ARBA" id="ARBA00022525"/>
    </source>
</evidence>
<dbReference type="AlphaFoldDB" id="A0A8X8BT61"/>
<comment type="caution">
    <text evidence="12">The sequence shown here is derived from an EMBL/GenBank/DDBJ whole genome shotgun (WGS) entry which is preliminary data.</text>
</comment>
<keyword evidence="8 11" id="KW-0521">NADP</keyword>
<evidence type="ECO:0000256" key="6">
    <source>
        <dbReference type="ARBA" id="ARBA00022679"/>
    </source>
</evidence>
<keyword evidence="5 11" id="KW-0328">Glycosyltransferase</keyword>
<keyword evidence="9" id="KW-0843">Virulence</keyword>
<dbReference type="GO" id="GO:0003950">
    <property type="term" value="F:NAD+ poly-ADP-ribosyltransferase activity"/>
    <property type="evidence" value="ECO:0007669"/>
    <property type="project" value="TreeGrafter"/>
</dbReference>
<reference evidence="12 13" key="1">
    <citation type="journal article" date="2021" name="Cell">
        <title>Tracing the genetic footprints of vertebrate landing in non-teleost ray-finned fishes.</title>
        <authorList>
            <person name="Bi X."/>
            <person name="Wang K."/>
            <person name="Yang L."/>
            <person name="Pan H."/>
            <person name="Jiang H."/>
            <person name="Wei Q."/>
            <person name="Fang M."/>
            <person name="Yu H."/>
            <person name="Zhu C."/>
            <person name="Cai Y."/>
            <person name="He Y."/>
            <person name="Gan X."/>
            <person name="Zeng H."/>
            <person name="Yu D."/>
            <person name="Zhu Y."/>
            <person name="Jiang H."/>
            <person name="Qiu Q."/>
            <person name="Yang H."/>
            <person name="Zhang Y.E."/>
            <person name="Wang W."/>
            <person name="Zhu M."/>
            <person name="He S."/>
            <person name="Zhang G."/>
        </authorList>
    </citation>
    <scope>NUCLEOTIDE SEQUENCE [LARGE SCALE GENOMIC DNA]</scope>
    <source>
        <strain evidence="12">Bchr_013</strain>
    </source>
</reference>
<sequence length="196" mass="22113">MKYNNPLKETWEKARAYWINHDPPFLDKDTATAVTAYTMKWLYSQLNSAVEGGTHKVTNSFFRSMHLLLTKAIQILRPSTCLTTYRGINVFIPLKTGETFRFGRFASSSKLLSVAQGFGSKMVFTIITCYGADIAPYSYNKNLYEVLIPPYEVFKVASVHGNHVTLISTGKTLVNKRCRPLSDSCPYKPSWNPHGG</sequence>